<sequence length="120" mass="12713">MPITIQPADEARLQLSGDAETVMILASRAIREGFAVAVSDGTLLRGHYDLKLRECSFVLAVEGSGSTSIVRGSHGDTVRLSAQIEWISVSVGRDALSPSGPSDEFSETQLELAIGERIAA</sequence>
<keyword evidence="2" id="KW-1185">Reference proteome</keyword>
<comment type="caution">
    <text evidence="1">The sequence shown here is derived from an EMBL/GenBank/DDBJ whole genome shotgun (WGS) entry which is preliminary data.</text>
</comment>
<dbReference type="Proteomes" id="UP000265366">
    <property type="component" value="Unassembled WGS sequence"/>
</dbReference>
<proteinExistence type="predicted"/>
<organism evidence="1 2">
    <name type="scientific">Aurantiacibacter xanthus</name>
    <dbReference type="NCBI Taxonomy" id="1784712"/>
    <lineage>
        <taxon>Bacteria</taxon>
        <taxon>Pseudomonadati</taxon>
        <taxon>Pseudomonadota</taxon>
        <taxon>Alphaproteobacteria</taxon>
        <taxon>Sphingomonadales</taxon>
        <taxon>Erythrobacteraceae</taxon>
        <taxon>Aurantiacibacter</taxon>
    </lineage>
</organism>
<name>A0A3A1P7P8_9SPHN</name>
<reference evidence="1 2" key="1">
    <citation type="submission" date="2018-08" db="EMBL/GenBank/DDBJ databases">
        <title>Erythrobacter zhengii sp.nov., a bacterium isolated from deep-sea sediment.</title>
        <authorList>
            <person name="Fang C."/>
            <person name="Wu Y.-H."/>
            <person name="Sun C."/>
            <person name="Wang H."/>
            <person name="Cheng H."/>
            <person name="Meng F.-X."/>
            <person name="Wang C.-S."/>
            <person name="Xu X.-W."/>
        </authorList>
    </citation>
    <scope>NUCLEOTIDE SEQUENCE [LARGE SCALE GENOMIC DNA]</scope>
    <source>
        <strain evidence="1 2">CCTCC AB 2015396</strain>
    </source>
</reference>
<gene>
    <name evidence="1" type="ORF">D2V17_11885</name>
</gene>
<protein>
    <submittedName>
        <fullName evidence="1">Uncharacterized protein</fullName>
    </submittedName>
</protein>
<dbReference type="EMBL" id="QXFM01000106">
    <property type="protein sequence ID" value="RIV84390.1"/>
    <property type="molecule type" value="Genomic_DNA"/>
</dbReference>
<evidence type="ECO:0000313" key="1">
    <source>
        <dbReference type="EMBL" id="RIV84390.1"/>
    </source>
</evidence>
<dbReference type="RefSeq" id="WP_147367382.1">
    <property type="nucleotide sequence ID" value="NZ_QXFM01000106.1"/>
</dbReference>
<accession>A0A3A1P7P8</accession>
<evidence type="ECO:0000313" key="2">
    <source>
        <dbReference type="Proteomes" id="UP000265366"/>
    </source>
</evidence>
<dbReference type="OrthoDB" id="7511076at2"/>
<dbReference type="AlphaFoldDB" id="A0A3A1P7P8"/>